<comment type="caution">
    <text evidence="1">The sequence shown here is derived from an EMBL/GenBank/DDBJ whole genome shotgun (WGS) entry which is preliminary data.</text>
</comment>
<name>A0A8J3R4E0_9ACTN</name>
<dbReference type="Proteomes" id="UP000642748">
    <property type="component" value="Unassembled WGS sequence"/>
</dbReference>
<dbReference type="InterPro" id="IPR046251">
    <property type="entry name" value="DUF6284"/>
</dbReference>
<gene>
    <name evidence="1" type="ORF">Raf01_96600</name>
</gene>
<dbReference type="Pfam" id="PF19801">
    <property type="entry name" value="DUF6284"/>
    <property type="match status" value="1"/>
</dbReference>
<evidence type="ECO:0000313" key="1">
    <source>
        <dbReference type="EMBL" id="GIH21488.1"/>
    </source>
</evidence>
<reference evidence="1" key="1">
    <citation type="submission" date="2021-01" db="EMBL/GenBank/DDBJ databases">
        <title>Whole genome shotgun sequence of Rugosimonospora africana NBRC 104875.</title>
        <authorList>
            <person name="Komaki H."/>
            <person name="Tamura T."/>
        </authorList>
    </citation>
    <scope>NUCLEOTIDE SEQUENCE</scope>
    <source>
        <strain evidence="1">NBRC 104875</strain>
    </source>
</reference>
<accession>A0A8J3R4E0</accession>
<evidence type="ECO:0000313" key="2">
    <source>
        <dbReference type="Proteomes" id="UP000642748"/>
    </source>
</evidence>
<protein>
    <submittedName>
        <fullName evidence="1">Uncharacterized protein</fullName>
    </submittedName>
</protein>
<sequence>MATDLSFDEPTADDLAAIDVEMPLIEAEIAVLDAEIRILTAVRPAALDWRRLRRAEQRVMREATELVRIHRGLRDGSHLDVPRTLTGRAA</sequence>
<dbReference type="AlphaFoldDB" id="A0A8J3R4E0"/>
<proteinExistence type="predicted"/>
<dbReference type="EMBL" id="BONZ01000134">
    <property type="protein sequence ID" value="GIH21488.1"/>
    <property type="molecule type" value="Genomic_DNA"/>
</dbReference>
<keyword evidence="2" id="KW-1185">Reference proteome</keyword>
<organism evidence="1 2">
    <name type="scientific">Rugosimonospora africana</name>
    <dbReference type="NCBI Taxonomy" id="556532"/>
    <lineage>
        <taxon>Bacteria</taxon>
        <taxon>Bacillati</taxon>
        <taxon>Actinomycetota</taxon>
        <taxon>Actinomycetes</taxon>
        <taxon>Micromonosporales</taxon>
        <taxon>Micromonosporaceae</taxon>
        <taxon>Rugosimonospora</taxon>
    </lineage>
</organism>
<dbReference type="RefSeq" id="WP_239134567.1">
    <property type="nucleotide sequence ID" value="NZ_BONZ01000134.1"/>
</dbReference>